<comment type="similarity">
    <text evidence="1">Belongs to the AB hydrolase superfamily.</text>
</comment>
<dbReference type="Proteomes" id="UP001054837">
    <property type="component" value="Unassembled WGS sequence"/>
</dbReference>
<comment type="catalytic activity">
    <reaction evidence="8">
        <text>1-octadecanoyl-2-(4Z,7Z,10Z,13Z,16Z,19Z-docosahexaenoyl)-sn-glycerol + H2O = 2-(4Z,7Z,10Z,13Z,16Z,19Z-docosahexaenoyl)-glycerol + octadecanoate + H(+)</text>
        <dbReference type="Rhea" id="RHEA:77107"/>
        <dbReference type="ChEBI" id="CHEBI:15377"/>
        <dbReference type="ChEBI" id="CHEBI:15378"/>
        <dbReference type="ChEBI" id="CHEBI:25629"/>
        <dbReference type="ChEBI" id="CHEBI:77129"/>
        <dbReference type="ChEBI" id="CHEBI:186738"/>
    </reaction>
</comment>
<keyword evidence="14" id="KW-1185">Reference proteome</keyword>
<evidence type="ECO:0000256" key="1">
    <source>
        <dbReference type="ARBA" id="ARBA00008645"/>
    </source>
</evidence>
<comment type="catalytic activity">
    <reaction evidence="9">
        <text>1,2-didecanoylglycerol + H2O = decanoylglycerol + decanoate + H(+)</text>
        <dbReference type="Rhea" id="RHEA:48596"/>
        <dbReference type="ChEBI" id="CHEBI:11152"/>
        <dbReference type="ChEBI" id="CHEBI:15377"/>
        <dbReference type="ChEBI" id="CHEBI:15378"/>
        <dbReference type="ChEBI" id="CHEBI:27689"/>
        <dbReference type="ChEBI" id="CHEBI:90605"/>
    </reaction>
</comment>
<dbReference type="Gene3D" id="3.40.50.1820">
    <property type="entry name" value="alpha/beta hydrolase"/>
    <property type="match status" value="1"/>
</dbReference>
<evidence type="ECO:0000256" key="11">
    <source>
        <dbReference type="ARBA" id="ARBA00048919"/>
    </source>
</evidence>
<comment type="catalytic activity">
    <reaction evidence="5">
        <text>a 1,2-diacyl-sn-glycerol + H2O = a 2-acylglycerol + a fatty acid + H(+)</text>
        <dbReference type="Rhea" id="RHEA:33275"/>
        <dbReference type="ChEBI" id="CHEBI:15377"/>
        <dbReference type="ChEBI" id="CHEBI:15378"/>
        <dbReference type="ChEBI" id="CHEBI:17389"/>
        <dbReference type="ChEBI" id="CHEBI:17815"/>
        <dbReference type="ChEBI" id="CHEBI:28868"/>
        <dbReference type="EC" id="3.1.1.116"/>
    </reaction>
</comment>
<accession>A0AAV4M8D9</accession>
<evidence type="ECO:0000256" key="2">
    <source>
        <dbReference type="ARBA" id="ARBA00022801"/>
    </source>
</evidence>
<dbReference type="PANTHER" id="PTHR46118:SF4">
    <property type="entry name" value="PROTEIN ABHD11"/>
    <property type="match status" value="1"/>
</dbReference>
<evidence type="ECO:0000256" key="4">
    <source>
        <dbReference type="ARBA" id="ARBA00042703"/>
    </source>
</evidence>
<dbReference type="Pfam" id="PF00561">
    <property type="entry name" value="Abhydrolase_1"/>
    <property type="match status" value="1"/>
</dbReference>
<keyword evidence="2" id="KW-0378">Hydrolase</keyword>
<comment type="caution">
    <text evidence="13">The sequence shown here is derived from an EMBL/GenBank/DDBJ whole genome shotgun (WGS) entry which is preliminary data.</text>
</comment>
<dbReference type="InterPro" id="IPR000073">
    <property type="entry name" value="AB_hydrolase_1"/>
</dbReference>
<dbReference type="GO" id="GO:0016787">
    <property type="term" value="F:hydrolase activity"/>
    <property type="evidence" value="ECO:0007669"/>
    <property type="project" value="UniProtKB-KW"/>
</dbReference>
<comment type="catalytic activity">
    <reaction evidence="11">
        <text>1-octadecanoyl-2-(5Z,8Z,11Z,14Z-eicosatetraenoyl)-sn-glycerol + H2O = 2-(5Z,8Z,11Z,14Z-eicosatetraenoyl)-glycerol + octadecanoate + H(+)</text>
        <dbReference type="Rhea" id="RHEA:38507"/>
        <dbReference type="ChEBI" id="CHEBI:15377"/>
        <dbReference type="ChEBI" id="CHEBI:15378"/>
        <dbReference type="ChEBI" id="CHEBI:25629"/>
        <dbReference type="ChEBI" id="CHEBI:52392"/>
        <dbReference type="ChEBI" id="CHEBI:75728"/>
    </reaction>
</comment>
<evidence type="ECO:0000256" key="7">
    <source>
        <dbReference type="ARBA" id="ARBA00044064"/>
    </source>
</evidence>
<dbReference type="PANTHER" id="PTHR46118">
    <property type="entry name" value="PROTEIN ABHD11"/>
    <property type="match status" value="1"/>
</dbReference>
<proteinExistence type="inferred from homology"/>
<gene>
    <name evidence="13" type="primary">ABHD11</name>
    <name evidence="13" type="ORF">CDAR_199461</name>
</gene>
<sequence length="280" mass="32318">MEAVELAYDVYESSNANSNLPPIIFLHGLFWNKFVYRGLVRKLGQATNRKIYSLDLRNHGESPFCEDCDIYLMCEDVKRFMKERNLHRVTFVCHSFSSTIAYLIALEKPDAVEKLVLVDQLPFLDFQAESAHLQVNVQNRILGILDPAMSLGCARAKLLQLAEMGTTGQKWFYKKAAYDLTKVDEQFKWRTDFNFLLNKYLQRAFTPKPVGHSEHEILIVRCPNSISVPDSKFAAALRHNPNAMLVTLEDTTHILILEKLDKFVEVVKEFLDEKNNRTEK</sequence>
<evidence type="ECO:0000256" key="8">
    <source>
        <dbReference type="ARBA" id="ARBA00048283"/>
    </source>
</evidence>
<evidence type="ECO:0000256" key="6">
    <source>
        <dbReference type="ARBA" id="ARBA00043742"/>
    </source>
</evidence>
<dbReference type="EMBL" id="BPLQ01000194">
    <property type="protein sequence ID" value="GIX68722.1"/>
    <property type="molecule type" value="Genomic_DNA"/>
</dbReference>
<dbReference type="EC" id="3.1.1.116" evidence="3"/>
<comment type="catalytic activity">
    <reaction evidence="10">
        <text>1-octadecanoyl-2-(9Z-octadecenoyl)-sn-glycerol + H2O = 2-(9Z-octadecenoyl)-glycerol + octadecanoate + H(+)</text>
        <dbReference type="Rhea" id="RHEA:77103"/>
        <dbReference type="ChEBI" id="CHEBI:15377"/>
        <dbReference type="ChEBI" id="CHEBI:15378"/>
        <dbReference type="ChEBI" id="CHEBI:25629"/>
        <dbReference type="ChEBI" id="CHEBI:73990"/>
        <dbReference type="ChEBI" id="CHEBI:75468"/>
    </reaction>
</comment>
<evidence type="ECO:0000256" key="9">
    <source>
        <dbReference type="ARBA" id="ARBA00048504"/>
    </source>
</evidence>
<name>A0AAV4M8D9_9ARAC</name>
<protein>
    <recommendedName>
        <fullName evidence="7">sn-1-specific diacylglycerol lipase ABHD11</fullName>
        <ecNumber evidence="3">3.1.1.116</ecNumber>
    </recommendedName>
    <alternativeName>
        <fullName evidence="4">Alpha/beta hydrolase domain-containing protein 11</fullName>
    </alternativeName>
</protein>
<evidence type="ECO:0000256" key="3">
    <source>
        <dbReference type="ARBA" id="ARBA00026104"/>
    </source>
</evidence>
<evidence type="ECO:0000256" key="10">
    <source>
        <dbReference type="ARBA" id="ARBA00048513"/>
    </source>
</evidence>
<dbReference type="SUPFAM" id="SSF53474">
    <property type="entry name" value="alpha/beta-Hydrolases"/>
    <property type="match status" value="1"/>
</dbReference>
<dbReference type="AlphaFoldDB" id="A0AAV4M8D9"/>
<feature type="domain" description="AB hydrolase-1" evidence="12">
    <location>
        <begin position="21"/>
        <end position="127"/>
    </location>
</feature>
<evidence type="ECO:0000256" key="5">
    <source>
        <dbReference type="ARBA" id="ARBA00043667"/>
    </source>
</evidence>
<reference evidence="13 14" key="1">
    <citation type="submission" date="2021-06" db="EMBL/GenBank/DDBJ databases">
        <title>Caerostris darwini draft genome.</title>
        <authorList>
            <person name="Kono N."/>
            <person name="Arakawa K."/>
        </authorList>
    </citation>
    <scope>NUCLEOTIDE SEQUENCE [LARGE SCALE GENOMIC DNA]</scope>
</reference>
<dbReference type="InterPro" id="IPR029058">
    <property type="entry name" value="AB_hydrolase_fold"/>
</dbReference>
<evidence type="ECO:0000259" key="12">
    <source>
        <dbReference type="Pfam" id="PF00561"/>
    </source>
</evidence>
<evidence type="ECO:0000313" key="14">
    <source>
        <dbReference type="Proteomes" id="UP001054837"/>
    </source>
</evidence>
<comment type="catalytic activity">
    <reaction evidence="6">
        <text>a 1,3-diacyl-sn-glycerol + H2O = a 1-acyl-sn-glycerol + a fatty acid + H(+)</text>
        <dbReference type="Rhea" id="RHEA:38503"/>
        <dbReference type="ChEBI" id="CHEBI:15377"/>
        <dbReference type="ChEBI" id="CHEBI:15378"/>
        <dbReference type="ChEBI" id="CHEBI:28868"/>
        <dbReference type="ChEBI" id="CHEBI:64683"/>
        <dbReference type="ChEBI" id="CHEBI:77272"/>
    </reaction>
</comment>
<organism evidence="13 14">
    <name type="scientific">Caerostris darwini</name>
    <dbReference type="NCBI Taxonomy" id="1538125"/>
    <lineage>
        <taxon>Eukaryota</taxon>
        <taxon>Metazoa</taxon>
        <taxon>Ecdysozoa</taxon>
        <taxon>Arthropoda</taxon>
        <taxon>Chelicerata</taxon>
        <taxon>Arachnida</taxon>
        <taxon>Araneae</taxon>
        <taxon>Araneomorphae</taxon>
        <taxon>Entelegynae</taxon>
        <taxon>Araneoidea</taxon>
        <taxon>Araneidae</taxon>
        <taxon>Caerostris</taxon>
    </lineage>
</organism>
<evidence type="ECO:0000313" key="13">
    <source>
        <dbReference type="EMBL" id="GIX68722.1"/>
    </source>
</evidence>